<protein>
    <submittedName>
        <fullName evidence="1">Sut2</fullName>
    </submittedName>
</protein>
<organism evidence="1">
    <name type="scientific">Arundo donax</name>
    <name type="common">Giant reed</name>
    <name type="synonym">Donax arundinaceus</name>
    <dbReference type="NCBI Taxonomy" id="35708"/>
    <lineage>
        <taxon>Eukaryota</taxon>
        <taxon>Viridiplantae</taxon>
        <taxon>Streptophyta</taxon>
        <taxon>Embryophyta</taxon>
        <taxon>Tracheophyta</taxon>
        <taxon>Spermatophyta</taxon>
        <taxon>Magnoliopsida</taxon>
        <taxon>Liliopsida</taxon>
        <taxon>Poales</taxon>
        <taxon>Poaceae</taxon>
        <taxon>PACMAD clade</taxon>
        <taxon>Arundinoideae</taxon>
        <taxon>Arundineae</taxon>
        <taxon>Arundo</taxon>
    </lineage>
</organism>
<reference evidence="1" key="1">
    <citation type="submission" date="2014-09" db="EMBL/GenBank/DDBJ databases">
        <authorList>
            <person name="Magalhaes I.L.F."/>
            <person name="Oliveira U."/>
            <person name="Santos F.R."/>
            <person name="Vidigal T.H.D.A."/>
            <person name="Brescovit A.D."/>
            <person name="Santos A.J."/>
        </authorList>
    </citation>
    <scope>NUCLEOTIDE SEQUENCE</scope>
    <source>
        <tissue evidence="1">Shoot tissue taken approximately 20 cm above the soil surface</tissue>
    </source>
</reference>
<evidence type="ECO:0000313" key="1">
    <source>
        <dbReference type="EMBL" id="JAD90935.1"/>
    </source>
</evidence>
<reference evidence="1" key="2">
    <citation type="journal article" date="2015" name="Data Brief">
        <title>Shoot transcriptome of the giant reed, Arundo donax.</title>
        <authorList>
            <person name="Barrero R.A."/>
            <person name="Guerrero F.D."/>
            <person name="Moolhuijzen P."/>
            <person name="Goolsby J.A."/>
            <person name="Tidwell J."/>
            <person name="Bellgard S.E."/>
            <person name="Bellgard M.I."/>
        </authorList>
    </citation>
    <scope>NUCLEOTIDE SEQUENCE</scope>
    <source>
        <tissue evidence="1">Shoot tissue taken approximately 20 cm above the soil surface</tissue>
    </source>
</reference>
<dbReference type="AlphaFoldDB" id="A0A0A9DZ32"/>
<sequence>MTISTECIPGGRCLMLVKMLTKTAPGPSLKTSPLSLFMLEFTSVKSSAVELGETLFPSAWPLGRLSLFDSCNA</sequence>
<dbReference type="EMBL" id="GBRH01206960">
    <property type="protein sequence ID" value="JAD90935.1"/>
    <property type="molecule type" value="Transcribed_RNA"/>
</dbReference>
<name>A0A0A9DZ32_ARUDO</name>
<proteinExistence type="predicted"/>
<accession>A0A0A9DZ32</accession>